<gene>
    <name evidence="1" type="ORF">LCGC14_1785240</name>
</gene>
<accession>A0A0F9GU71</accession>
<reference evidence="1" key="1">
    <citation type="journal article" date="2015" name="Nature">
        <title>Complex archaea that bridge the gap between prokaryotes and eukaryotes.</title>
        <authorList>
            <person name="Spang A."/>
            <person name="Saw J.H."/>
            <person name="Jorgensen S.L."/>
            <person name="Zaremba-Niedzwiedzka K."/>
            <person name="Martijn J."/>
            <person name="Lind A.E."/>
            <person name="van Eijk R."/>
            <person name="Schleper C."/>
            <person name="Guy L."/>
            <person name="Ettema T.J."/>
        </authorList>
    </citation>
    <scope>NUCLEOTIDE SEQUENCE</scope>
</reference>
<dbReference type="AlphaFoldDB" id="A0A0F9GU71"/>
<organism evidence="1">
    <name type="scientific">marine sediment metagenome</name>
    <dbReference type="NCBI Taxonomy" id="412755"/>
    <lineage>
        <taxon>unclassified sequences</taxon>
        <taxon>metagenomes</taxon>
        <taxon>ecological metagenomes</taxon>
    </lineage>
</organism>
<proteinExistence type="predicted"/>
<sequence>MKLFIKALVFLLLFNSHSSFSGDWLSKQKISTVSFETGGFYLYSKEPWNNANNCSHTDAIVLQSNDANYDKAYSLLLMAFAAGKSVQGYSDGCVTHDGRTYNSIRGSKYLLVTD</sequence>
<name>A0A0F9GU71_9ZZZZ</name>
<protein>
    <submittedName>
        <fullName evidence="1">Uncharacterized protein</fullName>
    </submittedName>
</protein>
<comment type="caution">
    <text evidence="1">The sequence shown here is derived from an EMBL/GenBank/DDBJ whole genome shotgun (WGS) entry which is preliminary data.</text>
</comment>
<dbReference type="EMBL" id="LAZR01016956">
    <property type="protein sequence ID" value="KKM02355.1"/>
    <property type="molecule type" value="Genomic_DNA"/>
</dbReference>
<evidence type="ECO:0000313" key="1">
    <source>
        <dbReference type="EMBL" id="KKM02355.1"/>
    </source>
</evidence>